<feature type="transmembrane region" description="Helical" evidence="1">
    <location>
        <begin position="132"/>
        <end position="157"/>
    </location>
</feature>
<dbReference type="RefSeq" id="WP_190924555.1">
    <property type="nucleotide sequence ID" value="NZ_JACXJA010000003.1"/>
</dbReference>
<keyword evidence="1" id="KW-1133">Transmembrane helix</keyword>
<dbReference type="AlphaFoldDB" id="A0A927C753"/>
<gene>
    <name evidence="3" type="primary">ccsA</name>
    <name evidence="3" type="ORF">IDH45_03120</name>
</gene>
<feature type="transmembrane region" description="Helical" evidence="1">
    <location>
        <begin position="66"/>
        <end position="87"/>
    </location>
</feature>
<comment type="caution">
    <text evidence="3">The sequence shown here is derived from an EMBL/GenBank/DDBJ whole genome shotgun (WGS) entry which is preliminary data.</text>
</comment>
<dbReference type="PANTHER" id="PTHR38034">
    <property type="entry name" value="INNER MEMBRANE PROTEIN YPJD"/>
    <property type="match status" value="1"/>
</dbReference>
<feature type="transmembrane region" description="Helical" evidence="1">
    <location>
        <begin position="36"/>
        <end position="54"/>
    </location>
</feature>
<name>A0A927C753_9BACL</name>
<reference evidence="3" key="1">
    <citation type="submission" date="2020-09" db="EMBL/GenBank/DDBJ databases">
        <title>A novel bacterium of genus Paenibacillus, isolated from South China Sea.</title>
        <authorList>
            <person name="Huang H."/>
            <person name="Mo K."/>
            <person name="Hu Y."/>
        </authorList>
    </citation>
    <scope>NUCLEOTIDE SEQUENCE</scope>
    <source>
        <strain evidence="3">IB182363</strain>
    </source>
</reference>
<proteinExistence type="predicted"/>
<dbReference type="InterPro" id="IPR052372">
    <property type="entry name" value="YpjD/HemX"/>
</dbReference>
<dbReference type="InterPro" id="IPR002541">
    <property type="entry name" value="Cyt_c_assembly"/>
</dbReference>
<evidence type="ECO:0000259" key="2">
    <source>
        <dbReference type="Pfam" id="PF01578"/>
    </source>
</evidence>
<feature type="transmembrane region" description="Helical" evidence="1">
    <location>
        <begin position="183"/>
        <end position="208"/>
    </location>
</feature>
<feature type="transmembrane region" description="Helical" evidence="1">
    <location>
        <begin position="6"/>
        <end position="24"/>
    </location>
</feature>
<dbReference type="Pfam" id="PF01578">
    <property type="entry name" value="Cytochrom_C_asm"/>
    <property type="match status" value="1"/>
</dbReference>
<organism evidence="3 4">
    <name type="scientific">Paenibacillus oceani</name>
    <dbReference type="NCBI Taxonomy" id="2772510"/>
    <lineage>
        <taxon>Bacteria</taxon>
        <taxon>Bacillati</taxon>
        <taxon>Bacillota</taxon>
        <taxon>Bacilli</taxon>
        <taxon>Bacillales</taxon>
        <taxon>Paenibacillaceae</taxon>
        <taxon>Paenibacillus</taxon>
    </lineage>
</organism>
<keyword evidence="4" id="KW-1185">Reference proteome</keyword>
<dbReference type="Proteomes" id="UP000639396">
    <property type="component" value="Unassembled WGS sequence"/>
</dbReference>
<protein>
    <submittedName>
        <fullName evidence="3">Cytochrome c biogenesis protein CcsA</fullName>
    </submittedName>
</protein>
<feature type="transmembrane region" description="Helical" evidence="1">
    <location>
        <begin position="214"/>
        <end position="235"/>
    </location>
</feature>
<dbReference type="PANTHER" id="PTHR38034:SF1">
    <property type="entry name" value="INNER MEMBRANE PROTEIN YPJD"/>
    <property type="match status" value="1"/>
</dbReference>
<evidence type="ECO:0000313" key="3">
    <source>
        <dbReference type="EMBL" id="MBD2860976.1"/>
    </source>
</evidence>
<dbReference type="EMBL" id="JACXJA010000003">
    <property type="protein sequence ID" value="MBD2860976.1"/>
    <property type="molecule type" value="Genomic_DNA"/>
</dbReference>
<accession>A0A927C753</accession>
<evidence type="ECO:0000256" key="1">
    <source>
        <dbReference type="SAM" id="Phobius"/>
    </source>
</evidence>
<feature type="transmembrane region" description="Helical" evidence="1">
    <location>
        <begin position="247"/>
        <end position="268"/>
    </location>
</feature>
<sequence>MPGSTWFYDAILYIYALSLLFSFSDMATKNRSAKRMGTGLLAFVWLLQTVFIASRMYEHQYVPVMTMFEALFFYCWVLVTISIMMNFFLKRLDLLVFLVNVAAFAILAINIFSDPSVTPISQQWEARDELVFIHITLAIASYAAFMIAALLSGMYLFMHRQLKGKRWSAVMTRFPSLDRIEGYTYRAVLIGVPLLIASVALGIAKIVLDGDTRLLADAKVLSSLFSIAVYAFYLLQRVTANQTGPMLAFWNLAAFTAAVINFLVFNMYSGFHHWIWM</sequence>
<evidence type="ECO:0000313" key="4">
    <source>
        <dbReference type="Proteomes" id="UP000639396"/>
    </source>
</evidence>
<keyword evidence="1" id="KW-0472">Membrane</keyword>
<feature type="domain" description="Cytochrome c assembly protein" evidence="2">
    <location>
        <begin position="66"/>
        <end position="272"/>
    </location>
</feature>
<dbReference type="GO" id="GO:0020037">
    <property type="term" value="F:heme binding"/>
    <property type="evidence" value="ECO:0007669"/>
    <property type="project" value="InterPro"/>
</dbReference>
<dbReference type="GO" id="GO:0017004">
    <property type="term" value="P:cytochrome complex assembly"/>
    <property type="evidence" value="ECO:0007669"/>
    <property type="project" value="InterPro"/>
</dbReference>
<feature type="transmembrane region" description="Helical" evidence="1">
    <location>
        <begin position="94"/>
        <end position="112"/>
    </location>
</feature>
<keyword evidence="1" id="KW-0812">Transmembrane</keyword>